<dbReference type="Proteomes" id="UP001526201">
    <property type="component" value="Unassembled WGS sequence"/>
</dbReference>
<proteinExistence type="predicted"/>
<gene>
    <name evidence="1" type="ORF">H7J73_24025</name>
</gene>
<protein>
    <submittedName>
        <fullName evidence="1">Uncharacterized protein</fullName>
    </submittedName>
</protein>
<evidence type="ECO:0000313" key="1">
    <source>
        <dbReference type="EMBL" id="MCV7229088.1"/>
    </source>
</evidence>
<dbReference type="EMBL" id="JACKTY010000039">
    <property type="protein sequence ID" value="MCV7229088.1"/>
    <property type="molecule type" value="Genomic_DNA"/>
</dbReference>
<accession>A0ABT3CHZ2</accession>
<organism evidence="1 2">
    <name type="scientific">Mycolicibacterium komossense</name>
    <dbReference type="NCBI Taxonomy" id="1779"/>
    <lineage>
        <taxon>Bacteria</taxon>
        <taxon>Bacillati</taxon>
        <taxon>Actinomycetota</taxon>
        <taxon>Actinomycetes</taxon>
        <taxon>Mycobacteriales</taxon>
        <taxon>Mycobacteriaceae</taxon>
        <taxon>Mycolicibacterium</taxon>
    </lineage>
</organism>
<evidence type="ECO:0000313" key="2">
    <source>
        <dbReference type="Proteomes" id="UP001526201"/>
    </source>
</evidence>
<name>A0ABT3CHZ2_9MYCO</name>
<sequence length="226" mass="25332">MTIRDWIVTQLREQDDFSGKSKISNVEAIGAHGVKVERSGYPDAYAYCVEQGAGTPFSVEDLEAALEELPEAQMVIVTRRSVSPDVYSRSAELGLSVDTFGGFGRALQDFDNISQYVHPEEKYIRRRLAATRVVTSVDRVGHRAWLLTRNVGLRPLSIVTVDRYEMTDEQFGAVIDEYPELTPDALVVTNPSAQGFGERVVKSSKQVCIPLFKIDDFISDIRKPWN</sequence>
<reference evidence="1 2" key="1">
    <citation type="journal article" date="2022" name="BMC Genomics">
        <title>Comparative genome analysis of mycobacteria focusing on tRNA and non-coding RNA.</title>
        <authorList>
            <person name="Behra P.R.K."/>
            <person name="Pettersson B.M.F."/>
            <person name="Ramesh M."/>
            <person name="Das S."/>
            <person name="Dasgupta S."/>
            <person name="Kirsebom L.A."/>
        </authorList>
    </citation>
    <scope>NUCLEOTIDE SEQUENCE [LARGE SCALE GENOMIC DNA]</scope>
    <source>
        <strain evidence="1 2">DSM 44078</strain>
    </source>
</reference>
<comment type="caution">
    <text evidence="1">The sequence shown here is derived from an EMBL/GenBank/DDBJ whole genome shotgun (WGS) entry which is preliminary data.</text>
</comment>
<keyword evidence="2" id="KW-1185">Reference proteome</keyword>
<dbReference type="RefSeq" id="WP_264070282.1">
    <property type="nucleotide sequence ID" value="NZ_JACKTY010000039.1"/>
</dbReference>